<feature type="domain" description="PAS" evidence="3">
    <location>
        <begin position="153"/>
        <end position="194"/>
    </location>
</feature>
<organism evidence="4 5">
    <name type="scientific">Nocardioides jiangsuensis</name>
    <dbReference type="NCBI Taxonomy" id="2866161"/>
    <lineage>
        <taxon>Bacteria</taxon>
        <taxon>Bacillati</taxon>
        <taxon>Actinomycetota</taxon>
        <taxon>Actinomycetes</taxon>
        <taxon>Propionibacteriales</taxon>
        <taxon>Nocardioidaceae</taxon>
        <taxon>Nocardioides</taxon>
    </lineage>
</organism>
<dbReference type="SMART" id="SM00065">
    <property type="entry name" value="GAF"/>
    <property type="match status" value="1"/>
</dbReference>
<dbReference type="Proteomes" id="UP000754710">
    <property type="component" value="Unassembled WGS sequence"/>
</dbReference>
<dbReference type="Gene3D" id="3.30.565.10">
    <property type="entry name" value="Histidine kinase-like ATPase, C-terminal domain"/>
    <property type="match status" value="1"/>
</dbReference>
<dbReference type="Pfam" id="PF00989">
    <property type="entry name" value="PAS"/>
    <property type="match status" value="1"/>
</dbReference>
<dbReference type="InterPro" id="IPR036457">
    <property type="entry name" value="PPM-type-like_dom_sf"/>
</dbReference>
<feature type="region of interest" description="Disordered" evidence="2">
    <location>
        <begin position="125"/>
        <end position="147"/>
    </location>
</feature>
<gene>
    <name evidence="4" type="ORF">K1X13_04515</name>
</gene>
<dbReference type="Pfam" id="PF01590">
    <property type="entry name" value="GAF"/>
    <property type="match status" value="1"/>
</dbReference>
<dbReference type="RefSeq" id="WP_221023798.1">
    <property type="nucleotide sequence ID" value="NZ_JAIEZQ010000001.1"/>
</dbReference>
<evidence type="ECO:0000313" key="5">
    <source>
        <dbReference type="Proteomes" id="UP000754710"/>
    </source>
</evidence>
<dbReference type="PROSITE" id="PS50112">
    <property type="entry name" value="PAS"/>
    <property type="match status" value="1"/>
</dbReference>
<dbReference type="Gene3D" id="3.30.450.20">
    <property type="entry name" value="PAS domain"/>
    <property type="match status" value="1"/>
</dbReference>
<dbReference type="CDD" id="cd16936">
    <property type="entry name" value="HATPase_RsbW-like"/>
    <property type="match status" value="1"/>
</dbReference>
<dbReference type="InterPro" id="IPR013767">
    <property type="entry name" value="PAS_fold"/>
</dbReference>
<dbReference type="PANTHER" id="PTHR43156">
    <property type="entry name" value="STAGE II SPORULATION PROTEIN E-RELATED"/>
    <property type="match status" value="1"/>
</dbReference>
<keyword evidence="1" id="KW-0378">Hydrolase</keyword>
<dbReference type="NCBIfam" id="TIGR00229">
    <property type="entry name" value="sensory_box"/>
    <property type="match status" value="1"/>
</dbReference>
<dbReference type="SMART" id="SM00091">
    <property type="entry name" value="PAS"/>
    <property type="match status" value="1"/>
</dbReference>
<dbReference type="InterPro" id="IPR029016">
    <property type="entry name" value="GAF-like_dom_sf"/>
</dbReference>
<comment type="caution">
    <text evidence="4">The sequence shown here is derived from an EMBL/GenBank/DDBJ whole genome shotgun (WGS) entry which is preliminary data.</text>
</comment>
<sequence>MHTQRTFAPEGQSVAQARRFVRRALEDWGAEDLTDEAVLATSELVTNAVVHAGTPVRVALELDVQGLRLEVEDLHPRRALPLGVDGPSDDAEHGRGLFIAAALAGAWGVDYSAGAKRVWVRIERSSVPPQTPAPAAPSQRGRAAEPDDVGVAVVALSPAGEVTSWSHDAERMLGWTAEEVRGRPWRELVAADDRGSTAGARSDVPSWADQRWQGLCTVRRRSGAHARVFVSRTALAPREGSVMLLVPAARRALVEWPEPRARTAPAGGDPLGLREDALDRLGIQPYLELVVERARDRLSAQAAYLLLARDPDTDFEVTTVSGLDAGLRGTRLEPGVTGAPDPRNPHLPVVLPDLAANGGSWLGENGLRSLLLAPLVTEGRVVGALGVASDRVAGFSDEEAVLLQRIGTAVAGAADRARLRVSERERRGWLTFLAETGDLLAGSLDQDMTMAITGQVVVPRLATWCAVHLDDVRGHPVLQQVWHRDERAVASLRAVLEETPPARIGESRDERLRAAVLGIPLVARGRRIGQLTLGRPPGDPLHGEARVVAESVARRAALAIDNARAHGELQAVGEALQRSLLPAALPSAPQFDVGVVYEAAGERSLAGGDFYDVFPLGGGRWCFAVGDVCGTGAEAAAVTGLARHTIRALGLAGFPVADILERLNAAILEEGERSRFLTLVCGTLEENGGGRLRMSLVSAGHPLPFVVRRTGEVGQVGRPQPLLGVIEKVTFLADEYVLDRGDLLVAVTDGVLERREGRRMLEEEGLAADLTEAGNLPAQAVAERIRRLVGDFAPGPQADDMAVLAIRVTPAG</sequence>
<evidence type="ECO:0000256" key="2">
    <source>
        <dbReference type="SAM" id="MobiDB-lite"/>
    </source>
</evidence>
<dbReference type="Pfam" id="PF07228">
    <property type="entry name" value="SpoIIE"/>
    <property type="match status" value="1"/>
</dbReference>
<dbReference type="InterPro" id="IPR001932">
    <property type="entry name" value="PPM-type_phosphatase-like_dom"/>
</dbReference>
<dbReference type="InterPro" id="IPR000014">
    <property type="entry name" value="PAS"/>
</dbReference>
<dbReference type="Gene3D" id="3.60.40.10">
    <property type="entry name" value="PPM-type phosphatase domain"/>
    <property type="match status" value="1"/>
</dbReference>
<dbReference type="EMBL" id="JAIEZQ010000001">
    <property type="protein sequence ID" value="MBY9074082.1"/>
    <property type="molecule type" value="Genomic_DNA"/>
</dbReference>
<dbReference type="SUPFAM" id="SSF81606">
    <property type="entry name" value="PP2C-like"/>
    <property type="match status" value="1"/>
</dbReference>
<dbReference type="InterPro" id="IPR003018">
    <property type="entry name" value="GAF"/>
</dbReference>
<dbReference type="Gene3D" id="3.30.450.40">
    <property type="match status" value="2"/>
</dbReference>
<dbReference type="SUPFAM" id="SSF55785">
    <property type="entry name" value="PYP-like sensor domain (PAS domain)"/>
    <property type="match status" value="1"/>
</dbReference>
<dbReference type="InterPro" id="IPR003594">
    <property type="entry name" value="HATPase_dom"/>
</dbReference>
<reference evidence="4 5" key="1">
    <citation type="submission" date="2021-08" db="EMBL/GenBank/DDBJ databases">
        <title>Nocardioides bacterium WL0053 sp. nov., isolated from the sediment.</title>
        <authorList>
            <person name="Wang L."/>
            <person name="Zhang D."/>
            <person name="Zhang A."/>
        </authorList>
    </citation>
    <scope>NUCLEOTIDE SEQUENCE [LARGE SCALE GENOMIC DNA]</scope>
    <source>
        <strain evidence="4 5">WL0053</strain>
    </source>
</reference>
<dbReference type="SMART" id="SM00331">
    <property type="entry name" value="PP2C_SIG"/>
    <property type="match status" value="1"/>
</dbReference>
<dbReference type="SUPFAM" id="SSF55781">
    <property type="entry name" value="GAF domain-like"/>
    <property type="match status" value="2"/>
</dbReference>
<name>A0ABS7RHU2_9ACTN</name>
<dbReference type="CDD" id="cd00130">
    <property type="entry name" value="PAS"/>
    <property type="match status" value="1"/>
</dbReference>
<dbReference type="InterPro" id="IPR036890">
    <property type="entry name" value="HATPase_C_sf"/>
</dbReference>
<dbReference type="InterPro" id="IPR052016">
    <property type="entry name" value="Bact_Sigma-Reg"/>
</dbReference>
<accession>A0ABS7RHU2</accession>
<proteinExistence type="predicted"/>
<evidence type="ECO:0000259" key="3">
    <source>
        <dbReference type="PROSITE" id="PS50112"/>
    </source>
</evidence>
<evidence type="ECO:0000313" key="4">
    <source>
        <dbReference type="EMBL" id="MBY9074082.1"/>
    </source>
</evidence>
<keyword evidence="5" id="KW-1185">Reference proteome</keyword>
<protein>
    <submittedName>
        <fullName evidence="4">SpoIIE family protein phosphatase</fullName>
    </submittedName>
</protein>
<evidence type="ECO:0000256" key="1">
    <source>
        <dbReference type="ARBA" id="ARBA00022801"/>
    </source>
</evidence>
<dbReference type="Pfam" id="PF13581">
    <property type="entry name" value="HATPase_c_2"/>
    <property type="match status" value="1"/>
</dbReference>
<dbReference type="PANTHER" id="PTHR43156:SF2">
    <property type="entry name" value="STAGE II SPORULATION PROTEIN E"/>
    <property type="match status" value="1"/>
</dbReference>
<dbReference type="InterPro" id="IPR035965">
    <property type="entry name" value="PAS-like_dom_sf"/>
</dbReference>